<evidence type="ECO:0000313" key="2">
    <source>
        <dbReference type="EMBL" id="QBR87832.1"/>
    </source>
</evidence>
<feature type="compositionally biased region" description="Low complexity" evidence="1">
    <location>
        <begin position="160"/>
        <end position="205"/>
    </location>
</feature>
<keyword evidence="3" id="KW-1185">Reference proteome</keyword>
<dbReference type="Proteomes" id="UP000295748">
    <property type="component" value="Chromosome"/>
</dbReference>
<reference evidence="2 3" key="1">
    <citation type="submission" date="2019-03" db="EMBL/GenBank/DDBJ databases">
        <authorList>
            <person name="Dong K."/>
        </authorList>
    </citation>
    <scope>NUCLEOTIDE SEQUENCE [LARGE SCALE GENOMIC DNA]</scope>
    <source>
        <strain evidence="3">dk512</strain>
    </source>
</reference>
<evidence type="ECO:0000256" key="1">
    <source>
        <dbReference type="SAM" id="MobiDB-lite"/>
    </source>
</evidence>
<dbReference type="RefSeq" id="WP_135063572.1">
    <property type="nucleotide sequence ID" value="NZ_CP038266.1"/>
</dbReference>
<proteinExistence type="predicted"/>
<gene>
    <name evidence="2" type="ORF">E4K62_03455</name>
</gene>
<sequence length="245" mass="25290">MSMTLATIADALIEFILSLLRDPDAAEEFAKDPEAALTARGLGNATAADVCAVAPVIAERAQVVPVPAPKPAPAAPEPNPTVREINSITNSFSYIDDRDTLLDQSVNQNIWADGDVTQVFDQDAVVASGDGAIAAGNDATQENNLDQSTDIDAGDDVAIGGSDVTETTTTDSGNTSTDTTTTTDASTTTTVTDSMNSTTGTTTADESFNDSTVAYAETTVDSDTTGVFESSDTVVMEEAPADDNF</sequence>
<name>A0ABX5SRJ0_9MICO</name>
<dbReference type="NCBIfam" id="NF038175">
    <property type="entry name" value="IniB_NTERM"/>
    <property type="match status" value="1"/>
</dbReference>
<dbReference type="InterPro" id="IPR049709">
    <property type="entry name" value="IniB-like_N"/>
</dbReference>
<protein>
    <submittedName>
        <fullName evidence="2">Uncharacterized protein</fullName>
    </submittedName>
</protein>
<feature type="region of interest" description="Disordered" evidence="1">
    <location>
        <begin position="160"/>
        <end position="206"/>
    </location>
</feature>
<organism evidence="2 3">
    <name type="scientific">Microbacterium wangchenii</name>
    <dbReference type="NCBI Taxonomy" id="2541726"/>
    <lineage>
        <taxon>Bacteria</taxon>
        <taxon>Bacillati</taxon>
        <taxon>Actinomycetota</taxon>
        <taxon>Actinomycetes</taxon>
        <taxon>Micrococcales</taxon>
        <taxon>Microbacteriaceae</taxon>
        <taxon>Microbacterium</taxon>
    </lineage>
</organism>
<accession>A0ABX5SRJ0</accession>
<evidence type="ECO:0000313" key="3">
    <source>
        <dbReference type="Proteomes" id="UP000295748"/>
    </source>
</evidence>
<dbReference type="EMBL" id="CP038266">
    <property type="protein sequence ID" value="QBR87832.1"/>
    <property type="molecule type" value="Genomic_DNA"/>
</dbReference>